<evidence type="ECO:0000256" key="1">
    <source>
        <dbReference type="SAM" id="Phobius"/>
    </source>
</evidence>
<dbReference type="RefSeq" id="WP_090973473.1">
    <property type="nucleotide sequence ID" value="NZ_FOLL01000008.1"/>
</dbReference>
<accession>A0A1I1I4X5</accession>
<keyword evidence="1" id="KW-0472">Membrane</keyword>
<proteinExistence type="predicted"/>
<organism evidence="2 3">
    <name type="scientific">Parapedobacter composti</name>
    <dbReference type="NCBI Taxonomy" id="623281"/>
    <lineage>
        <taxon>Bacteria</taxon>
        <taxon>Pseudomonadati</taxon>
        <taxon>Bacteroidota</taxon>
        <taxon>Sphingobacteriia</taxon>
        <taxon>Sphingobacteriales</taxon>
        <taxon>Sphingobacteriaceae</taxon>
        <taxon>Parapedobacter</taxon>
    </lineage>
</organism>
<reference evidence="2 3" key="1">
    <citation type="submission" date="2016-10" db="EMBL/GenBank/DDBJ databases">
        <authorList>
            <person name="de Groot N.N."/>
        </authorList>
    </citation>
    <scope>NUCLEOTIDE SEQUENCE [LARGE SCALE GENOMIC DNA]</scope>
    <source>
        <strain evidence="2 3">DSM 22900</strain>
    </source>
</reference>
<protein>
    <submittedName>
        <fullName evidence="2">Uncharacterized protein</fullName>
    </submittedName>
</protein>
<keyword evidence="1" id="KW-0812">Transmembrane</keyword>
<feature type="transmembrane region" description="Helical" evidence="1">
    <location>
        <begin position="5"/>
        <end position="21"/>
    </location>
</feature>
<dbReference type="AlphaFoldDB" id="A0A1I1I4X5"/>
<dbReference type="STRING" id="623281.SAMN05421747_10854"/>
<keyword evidence="1" id="KW-1133">Transmembrane helix</keyword>
<name>A0A1I1I4X5_9SPHI</name>
<dbReference type="EMBL" id="FOLL01000008">
    <property type="protein sequence ID" value="SFC31131.1"/>
    <property type="molecule type" value="Genomic_DNA"/>
</dbReference>
<evidence type="ECO:0000313" key="2">
    <source>
        <dbReference type="EMBL" id="SFC31131.1"/>
    </source>
</evidence>
<gene>
    <name evidence="2" type="ORF">SAMN05421747_10854</name>
</gene>
<dbReference type="Proteomes" id="UP000199577">
    <property type="component" value="Unassembled WGS sequence"/>
</dbReference>
<feature type="transmembrane region" description="Helical" evidence="1">
    <location>
        <begin position="27"/>
        <end position="46"/>
    </location>
</feature>
<dbReference type="OrthoDB" id="826855at2"/>
<evidence type="ECO:0000313" key="3">
    <source>
        <dbReference type="Proteomes" id="UP000199577"/>
    </source>
</evidence>
<sequence length="72" mass="8305">MGFLIRLFLTGIVSFIAMMSGMGSGNIIPGAIIGFGAWGLFIWWVASKDSKKRKQREREQLLEEYLRRQLRK</sequence>
<keyword evidence="3" id="KW-1185">Reference proteome</keyword>